<gene>
    <name evidence="2" type="ORF">SPRI_0492</name>
</gene>
<evidence type="ECO:0000313" key="3">
    <source>
        <dbReference type="Proteomes" id="UP000060513"/>
    </source>
</evidence>
<evidence type="ECO:0000256" key="1">
    <source>
        <dbReference type="SAM" id="MobiDB-lite"/>
    </source>
</evidence>
<dbReference type="AlphaFoldDB" id="A0A0M5IM15"/>
<dbReference type="EMBL" id="CP011340">
    <property type="protein sequence ID" value="ALC18798.1"/>
    <property type="molecule type" value="Genomic_DNA"/>
</dbReference>
<dbReference type="PATRIC" id="fig|38300.4.peg.521"/>
<dbReference type="OMA" id="LAWICGY"/>
<feature type="region of interest" description="Disordered" evidence="1">
    <location>
        <begin position="26"/>
        <end position="47"/>
    </location>
</feature>
<dbReference type="KEGG" id="spri:SPRI_0492"/>
<name>A0A0M5IM15_STRPR</name>
<proteinExistence type="predicted"/>
<organism evidence="2">
    <name type="scientific">Streptomyces pristinaespiralis</name>
    <dbReference type="NCBI Taxonomy" id="38300"/>
    <lineage>
        <taxon>Bacteria</taxon>
        <taxon>Bacillati</taxon>
        <taxon>Actinomycetota</taxon>
        <taxon>Actinomycetes</taxon>
        <taxon>Kitasatosporales</taxon>
        <taxon>Streptomycetaceae</taxon>
        <taxon>Streptomyces</taxon>
    </lineage>
</organism>
<reference evidence="2 3" key="1">
    <citation type="submission" date="2015-08" db="EMBL/GenBank/DDBJ databases">
        <title>Genome sequence of the pristinamycin over-producing bacterium Streptomyces pristinaespiralis HCCB10218.</title>
        <authorList>
            <person name="Tian J."/>
            <person name="Yang J."/>
            <person name="Li L."/>
            <person name="Ruan L."/>
            <person name="Wei W."/>
            <person name="Zheng G."/>
            <person name="Wei Z."/>
            <person name="Yang S."/>
            <person name="Ge M."/>
            <person name="Jiang W."/>
            <person name="Lu Y."/>
        </authorList>
    </citation>
    <scope>NUCLEOTIDE SEQUENCE [LARGE SCALE GENOMIC DNA]</scope>
    <source>
        <strain evidence="2 3">HCCB 10218</strain>
    </source>
</reference>
<feature type="region of interest" description="Disordered" evidence="1">
    <location>
        <begin position="1"/>
        <end position="20"/>
    </location>
</feature>
<sequence length="122" mass="13094">MNPVTAPAQPQRDEGKPVGVRAYAEAEETERELPGLLSSREAPPGYRDGVSAGYRWALGRDARSPVTGAGADGVPDMELLTAEIDAAVVREDEAVNDPATRDYVRGVHSALAWICGYSDRRV</sequence>
<dbReference type="Proteomes" id="UP000060513">
    <property type="component" value="Chromosome"/>
</dbReference>
<evidence type="ECO:0000313" key="2">
    <source>
        <dbReference type="EMBL" id="ALC18798.1"/>
    </source>
</evidence>
<accession>A0A0M5IM15</accession>
<protein>
    <submittedName>
        <fullName evidence="2">Uncharacterized protein</fullName>
    </submittedName>
</protein>